<evidence type="ECO:0000256" key="4">
    <source>
        <dbReference type="ARBA" id="ARBA00020076"/>
    </source>
</evidence>
<comment type="caution">
    <text evidence="14">The sequence shown here is derived from an EMBL/GenBank/DDBJ whole genome shotgun (WGS) entry which is preliminary data.</text>
</comment>
<dbReference type="GO" id="GO:0016020">
    <property type="term" value="C:membrane"/>
    <property type="evidence" value="ECO:0007669"/>
    <property type="project" value="UniProtKB-SubCell"/>
</dbReference>
<gene>
    <name evidence="14" type="ORF">DFR50_10920</name>
</gene>
<dbReference type="PROSITE" id="PS01000">
    <property type="entry name" value="SDH_CYT_1"/>
    <property type="match status" value="1"/>
</dbReference>
<dbReference type="Pfam" id="PF01127">
    <property type="entry name" value="Sdh_cyt"/>
    <property type="match status" value="1"/>
</dbReference>
<evidence type="ECO:0000256" key="2">
    <source>
        <dbReference type="ARBA" id="ARBA00004141"/>
    </source>
</evidence>
<dbReference type="InterPro" id="IPR034804">
    <property type="entry name" value="SQR/QFR_C/D"/>
</dbReference>
<dbReference type="AlphaFoldDB" id="A0A366FI46"/>
<dbReference type="GO" id="GO:0046872">
    <property type="term" value="F:metal ion binding"/>
    <property type="evidence" value="ECO:0007669"/>
    <property type="project" value="UniProtKB-KW"/>
</dbReference>
<feature type="transmembrane region" description="Helical" evidence="13">
    <location>
        <begin position="60"/>
        <end position="87"/>
    </location>
</feature>
<keyword evidence="9 12" id="KW-0408">Iron</keyword>
<evidence type="ECO:0000256" key="10">
    <source>
        <dbReference type="ARBA" id="ARBA00023136"/>
    </source>
</evidence>
<protein>
    <recommendedName>
        <fullName evidence="4">Succinate dehydrogenase cytochrome b556 subunit</fullName>
    </recommendedName>
</protein>
<keyword evidence="15" id="KW-1185">Reference proteome</keyword>
<dbReference type="Gene3D" id="1.20.1300.10">
    <property type="entry name" value="Fumarate reductase/succinate dehydrogenase, transmembrane subunit"/>
    <property type="match status" value="1"/>
</dbReference>
<comment type="subunit">
    <text evidence="11">Part of an enzyme complex containing four subunits: a flavoprotein, an iron-sulfur protein, plus two membrane-anchoring proteins, SdhC and SdhD. The complex can form homotrimers.</text>
</comment>
<dbReference type="SUPFAM" id="SSF81343">
    <property type="entry name" value="Fumarate reductase respiratory complex transmembrane subunits"/>
    <property type="match status" value="1"/>
</dbReference>
<sequence>MAPIDAAAVKRRPRPLSPHLEIYRLSITMVMSIVHRITGFGLYVGVLLLAWFLIAASTDAAAFGVFAAFIQSIVGQLVLFGFTWALFHHMLGGIRHFVWDAGYGLDAPMRDRLAWGTLIGSVALTLIVWIVGYAVS</sequence>
<evidence type="ECO:0000256" key="8">
    <source>
        <dbReference type="ARBA" id="ARBA00022989"/>
    </source>
</evidence>
<dbReference type="Proteomes" id="UP000253529">
    <property type="component" value="Unassembled WGS sequence"/>
</dbReference>
<dbReference type="EMBL" id="QNRK01000009">
    <property type="protein sequence ID" value="RBP14267.1"/>
    <property type="molecule type" value="Genomic_DNA"/>
</dbReference>
<feature type="binding site" description="axial binding residue" evidence="12">
    <location>
        <position position="89"/>
    </location>
    <ligand>
        <name>heme</name>
        <dbReference type="ChEBI" id="CHEBI:30413"/>
        <note>ligand shared with second transmembrane subunit</note>
    </ligand>
    <ligandPart>
        <name>Fe</name>
        <dbReference type="ChEBI" id="CHEBI:18248"/>
    </ligandPart>
</feature>
<name>A0A366FI46_9HYPH</name>
<evidence type="ECO:0000256" key="9">
    <source>
        <dbReference type="ARBA" id="ARBA00023004"/>
    </source>
</evidence>
<dbReference type="PIRSF" id="PIRSF000178">
    <property type="entry name" value="SDH_cyt_b560"/>
    <property type="match status" value="1"/>
</dbReference>
<evidence type="ECO:0000256" key="11">
    <source>
        <dbReference type="ARBA" id="ARBA00025912"/>
    </source>
</evidence>
<evidence type="ECO:0000313" key="15">
    <source>
        <dbReference type="Proteomes" id="UP000253529"/>
    </source>
</evidence>
<dbReference type="OrthoDB" id="9799441at2"/>
<keyword evidence="10 13" id="KW-0472">Membrane</keyword>
<proteinExistence type="inferred from homology"/>
<dbReference type="InterPro" id="IPR018495">
    <property type="entry name" value="Succ_DH_cyt_bsu_CS"/>
</dbReference>
<comment type="subcellular location">
    <subcellularLocation>
        <location evidence="2">Membrane</location>
        <topology evidence="2">Multi-pass membrane protein</topology>
    </subcellularLocation>
</comment>
<dbReference type="InterPro" id="IPR014314">
    <property type="entry name" value="Succ_DH_cytb556"/>
</dbReference>
<reference evidence="14 15" key="1">
    <citation type="submission" date="2018-06" db="EMBL/GenBank/DDBJ databases">
        <title>Genomic Encyclopedia of Type Strains, Phase IV (KMG-IV): sequencing the most valuable type-strain genomes for metagenomic binning, comparative biology and taxonomic classification.</title>
        <authorList>
            <person name="Goeker M."/>
        </authorList>
    </citation>
    <scope>NUCLEOTIDE SEQUENCE [LARGE SCALE GENOMIC DNA]</scope>
    <source>
        <strain evidence="14 15">DSM 24875</strain>
    </source>
</reference>
<feature type="transmembrane region" description="Helical" evidence="13">
    <location>
        <begin position="33"/>
        <end position="54"/>
    </location>
</feature>
<evidence type="ECO:0000256" key="3">
    <source>
        <dbReference type="ARBA" id="ARBA00007244"/>
    </source>
</evidence>
<dbReference type="InterPro" id="IPR000701">
    <property type="entry name" value="SuccDH_FuR_B_TM-su"/>
</dbReference>
<accession>A0A366FI46</accession>
<evidence type="ECO:0000256" key="12">
    <source>
        <dbReference type="PIRSR" id="PIRSR000178-1"/>
    </source>
</evidence>
<dbReference type="PANTHER" id="PTHR10978">
    <property type="entry name" value="SUCCINATE DEHYDROGENASE CYTOCHROME B560 SUBUNIT"/>
    <property type="match status" value="1"/>
</dbReference>
<evidence type="ECO:0000256" key="5">
    <source>
        <dbReference type="ARBA" id="ARBA00022617"/>
    </source>
</evidence>
<evidence type="ECO:0000256" key="7">
    <source>
        <dbReference type="ARBA" id="ARBA00022723"/>
    </source>
</evidence>
<keyword evidence="6 13" id="KW-0812">Transmembrane</keyword>
<feature type="transmembrane region" description="Helical" evidence="13">
    <location>
        <begin position="113"/>
        <end position="135"/>
    </location>
</feature>
<evidence type="ECO:0000256" key="6">
    <source>
        <dbReference type="ARBA" id="ARBA00022692"/>
    </source>
</evidence>
<evidence type="ECO:0000256" key="13">
    <source>
        <dbReference type="SAM" id="Phobius"/>
    </source>
</evidence>
<dbReference type="GO" id="GO:0009055">
    <property type="term" value="F:electron transfer activity"/>
    <property type="evidence" value="ECO:0007669"/>
    <property type="project" value="InterPro"/>
</dbReference>
<evidence type="ECO:0000256" key="1">
    <source>
        <dbReference type="ARBA" id="ARBA00004050"/>
    </source>
</evidence>
<dbReference type="GO" id="GO:0006099">
    <property type="term" value="P:tricarboxylic acid cycle"/>
    <property type="evidence" value="ECO:0007669"/>
    <property type="project" value="InterPro"/>
</dbReference>
<dbReference type="PROSITE" id="PS01001">
    <property type="entry name" value="SDH_CYT_2"/>
    <property type="match status" value="1"/>
</dbReference>
<keyword evidence="8 13" id="KW-1133">Transmembrane helix</keyword>
<evidence type="ECO:0000313" key="14">
    <source>
        <dbReference type="EMBL" id="RBP14267.1"/>
    </source>
</evidence>
<dbReference type="PANTHER" id="PTHR10978:SF5">
    <property type="entry name" value="SUCCINATE DEHYDROGENASE CYTOCHROME B560 SUBUNIT, MITOCHONDRIAL"/>
    <property type="match status" value="1"/>
</dbReference>
<comment type="function">
    <text evidence="1">Membrane-anchoring subunit of succinate dehydrogenase (SDH).</text>
</comment>
<dbReference type="CDD" id="cd03499">
    <property type="entry name" value="SQR_TypeC_SdhC"/>
    <property type="match status" value="1"/>
</dbReference>
<keyword evidence="7 12" id="KW-0479">Metal-binding</keyword>
<comment type="similarity">
    <text evidence="3">Belongs to the cytochrome b560 family.</text>
</comment>
<organism evidence="14 15">
    <name type="scientific">Roseiarcus fermentans</name>
    <dbReference type="NCBI Taxonomy" id="1473586"/>
    <lineage>
        <taxon>Bacteria</taxon>
        <taxon>Pseudomonadati</taxon>
        <taxon>Pseudomonadota</taxon>
        <taxon>Alphaproteobacteria</taxon>
        <taxon>Hyphomicrobiales</taxon>
        <taxon>Roseiarcaceae</taxon>
        <taxon>Roseiarcus</taxon>
    </lineage>
</organism>
<dbReference type="NCBIfam" id="TIGR02970">
    <property type="entry name" value="succ_dehyd_cytB"/>
    <property type="match status" value="1"/>
</dbReference>
<keyword evidence="5 12" id="KW-0349">Heme</keyword>
<comment type="cofactor">
    <cofactor evidence="12">
        <name>heme</name>
        <dbReference type="ChEBI" id="CHEBI:30413"/>
    </cofactor>
    <text evidence="12">The heme is bound between the two transmembrane subunits.</text>
</comment>
<dbReference type="RefSeq" id="WP_113888961.1">
    <property type="nucleotide sequence ID" value="NZ_QNRK01000009.1"/>
</dbReference>